<evidence type="ECO:0000256" key="6">
    <source>
        <dbReference type="ARBA" id="ARBA00023136"/>
    </source>
</evidence>
<dbReference type="STRING" id="137733.SAMN05421767_10216"/>
<accession>A0A1H9H7E3</accession>
<dbReference type="PANTHER" id="PTHR43386:SF1">
    <property type="entry name" value="D,D-DIPEPTIDE TRANSPORT SYSTEM PERMEASE PROTEIN DDPC-RELATED"/>
    <property type="match status" value="1"/>
</dbReference>
<evidence type="ECO:0000259" key="8">
    <source>
        <dbReference type="PROSITE" id="PS50928"/>
    </source>
</evidence>
<feature type="transmembrane region" description="Helical" evidence="7">
    <location>
        <begin position="40"/>
        <end position="62"/>
    </location>
</feature>
<feature type="transmembrane region" description="Helical" evidence="7">
    <location>
        <begin position="275"/>
        <end position="295"/>
    </location>
</feature>
<feature type="transmembrane region" description="Helical" evidence="7">
    <location>
        <begin position="138"/>
        <end position="159"/>
    </location>
</feature>
<proteinExistence type="inferred from homology"/>
<dbReference type="InterPro" id="IPR000515">
    <property type="entry name" value="MetI-like"/>
</dbReference>
<feature type="transmembrane region" description="Helical" evidence="7">
    <location>
        <begin position="217"/>
        <end position="239"/>
    </location>
</feature>
<dbReference type="Gene3D" id="1.10.3720.10">
    <property type="entry name" value="MetI-like"/>
    <property type="match status" value="1"/>
</dbReference>
<dbReference type="RefSeq" id="WP_089745580.1">
    <property type="nucleotide sequence ID" value="NZ_FOGF01000002.1"/>
</dbReference>
<dbReference type="InterPro" id="IPR050366">
    <property type="entry name" value="BP-dependent_transpt_permease"/>
</dbReference>
<dbReference type="GO" id="GO:0005886">
    <property type="term" value="C:plasma membrane"/>
    <property type="evidence" value="ECO:0007669"/>
    <property type="project" value="UniProtKB-SubCell"/>
</dbReference>
<evidence type="ECO:0000256" key="7">
    <source>
        <dbReference type="RuleBase" id="RU363032"/>
    </source>
</evidence>
<protein>
    <submittedName>
        <fullName evidence="9">Peptide/nickel transport system permease protein</fullName>
    </submittedName>
</protein>
<comment type="similarity">
    <text evidence="7">Belongs to the binding-protein-dependent transport system permease family.</text>
</comment>
<dbReference type="InterPro" id="IPR025966">
    <property type="entry name" value="OppC_N"/>
</dbReference>
<dbReference type="Pfam" id="PF00528">
    <property type="entry name" value="BPD_transp_1"/>
    <property type="match status" value="1"/>
</dbReference>
<dbReference type="CDD" id="cd06261">
    <property type="entry name" value="TM_PBP2"/>
    <property type="match status" value="1"/>
</dbReference>
<feature type="domain" description="ABC transmembrane type-1" evidence="8">
    <location>
        <begin position="103"/>
        <end position="295"/>
    </location>
</feature>
<dbReference type="SUPFAM" id="SSF161098">
    <property type="entry name" value="MetI-like"/>
    <property type="match status" value="1"/>
</dbReference>
<evidence type="ECO:0000256" key="5">
    <source>
        <dbReference type="ARBA" id="ARBA00022989"/>
    </source>
</evidence>
<feature type="transmembrane region" description="Helical" evidence="7">
    <location>
        <begin position="107"/>
        <end position="131"/>
    </location>
</feature>
<gene>
    <name evidence="9" type="ORF">SAMN05421767_10216</name>
</gene>
<evidence type="ECO:0000256" key="4">
    <source>
        <dbReference type="ARBA" id="ARBA00022692"/>
    </source>
</evidence>
<comment type="subcellular location">
    <subcellularLocation>
        <location evidence="1 7">Cell membrane</location>
        <topology evidence="1 7">Multi-pass membrane protein</topology>
    </subcellularLocation>
</comment>
<dbReference type="AlphaFoldDB" id="A0A1H9H7E3"/>
<dbReference type="PANTHER" id="PTHR43386">
    <property type="entry name" value="OLIGOPEPTIDE TRANSPORT SYSTEM PERMEASE PROTEIN APPC"/>
    <property type="match status" value="1"/>
</dbReference>
<evidence type="ECO:0000313" key="9">
    <source>
        <dbReference type="EMBL" id="SEQ58230.1"/>
    </source>
</evidence>
<organism evidence="9 10">
    <name type="scientific">Granulicatella balaenopterae</name>
    <dbReference type="NCBI Taxonomy" id="137733"/>
    <lineage>
        <taxon>Bacteria</taxon>
        <taxon>Bacillati</taxon>
        <taxon>Bacillota</taxon>
        <taxon>Bacilli</taxon>
        <taxon>Lactobacillales</taxon>
        <taxon>Carnobacteriaceae</taxon>
        <taxon>Granulicatella</taxon>
    </lineage>
</organism>
<reference evidence="9 10" key="1">
    <citation type="submission" date="2016-10" db="EMBL/GenBank/DDBJ databases">
        <authorList>
            <person name="de Groot N.N."/>
        </authorList>
    </citation>
    <scope>NUCLEOTIDE SEQUENCE [LARGE SCALE GENOMIC DNA]</scope>
    <source>
        <strain evidence="9 10">DSM 15827</strain>
    </source>
</reference>
<keyword evidence="2 7" id="KW-0813">Transport</keyword>
<keyword evidence="5 7" id="KW-1133">Transmembrane helix</keyword>
<dbReference type="EMBL" id="FOGF01000002">
    <property type="protein sequence ID" value="SEQ58230.1"/>
    <property type="molecule type" value="Genomic_DNA"/>
</dbReference>
<sequence>MDQQNLNEEIIEEAAVQSEEAATPPAGFQVIVREFKKDKVALTAFCILVTLLLVIFIGSFFIDQEAAMRVNILQRYKAPGYNGHILGTDEGGRDVLSQLIIGARNSISIGFSITVITTFIGVFVGIISGYFGGWVDNMIMRIVDFIMILPTTMIIIVFVTVIPNYTLFHFIFIMSIFYWTGKARLIRTRTLSEVSLDYVSASKTLGSSNLQIMLREILPNLSSLIIVNLTLSFAGNIGIETGLTYLGFGLPYSTPSLGTLISSAKTADIIENKTWVWLPAGIFILVMMLCINYIGQALQRAADSKQRLG</sequence>
<evidence type="ECO:0000313" key="10">
    <source>
        <dbReference type="Proteomes" id="UP000198556"/>
    </source>
</evidence>
<name>A0A1H9H7E3_9LACT</name>
<evidence type="ECO:0000256" key="2">
    <source>
        <dbReference type="ARBA" id="ARBA00022448"/>
    </source>
</evidence>
<dbReference type="OrthoDB" id="9797472at2"/>
<keyword evidence="10" id="KW-1185">Reference proteome</keyword>
<keyword evidence="4 7" id="KW-0812">Transmembrane</keyword>
<keyword evidence="3" id="KW-1003">Cell membrane</keyword>
<dbReference type="PROSITE" id="PS50928">
    <property type="entry name" value="ABC_TM1"/>
    <property type="match status" value="1"/>
</dbReference>
<dbReference type="InterPro" id="IPR035906">
    <property type="entry name" value="MetI-like_sf"/>
</dbReference>
<dbReference type="Proteomes" id="UP000198556">
    <property type="component" value="Unassembled WGS sequence"/>
</dbReference>
<dbReference type="GO" id="GO:0055085">
    <property type="term" value="P:transmembrane transport"/>
    <property type="evidence" value="ECO:0007669"/>
    <property type="project" value="InterPro"/>
</dbReference>
<dbReference type="Pfam" id="PF12911">
    <property type="entry name" value="OppC_N"/>
    <property type="match status" value="1"/>
</dbReference>
<evidence type="ECO:0000256" key="1">
    <source>
        <dbReference type="ARBA" id="ARBA00004651"/>
    </source>
</evidence>
<keyword evidence="6 7" id="KW-0472">Membrane</keyword>
<evidence type="ECO:0000256" key="3">
    <source>
        <dbReference type="ARBA" id="ARBA00022475"/>
    </source>
</evidence>